<sequence length="251" mass="28368">MPPHRVRQCFIGICIIAMTVLSACAGNIPAAPKDQRAETDPWEPLNRRVSNFNKGFDSVTFKPLAMGYYKVVPEFAQTGVNNFSRNLRGPLNIINNFLQGKSARGFDETARFLINSIFGIGGLFDIATMNGLESSPETFGETFAVWGIPDGPFVTVPIFGPRTLSGVFAIPFTFLVDPLFHVDDNTTKWIIYGIRAIDLRMRLFAAEKLIEGSNDRYLAIRESFLQNRRYRIYDGDPPEDEDFYEDFLDQE</sequence>
<proteinExistence type="inferred from homology"/>
<dbReference type="GO" id="GO:0016020">
    <property type="term" value="C:membrane"/>
    <property type="evidence" value="ECO:0007669"/>
    <property type="project" value="InterPro"/>
</dbReference>
<feature type="chain" id="PRO_5028243086" evidence="3">
    <location>
        <begin position="26"/>
        <end position="251"/>
    </location>
</feature>
<protein>
    <submittedName>
        <fullName evidence="4">Lipoprotein</fullName>
    </submittedName>
</protein>
<feature type="signal peptide" evidence="3">
    <location>
        <begin position="1"/>
        <end position="25"/>
    </location>
</feature>
<dbReference type="InterPro" id="IPR007428">
    <property type="entry name" value="MlaA"/>
</dbReference>
<gene>
    <name evidence="4" type="ORF">JTBM06_V1_60027</name>
</gene>
<comment type="similarity">
    <text evidence="1">Belongs to the MlaA family.</text>
</comment>
<name>A0A7D9H5L9_9GAMM</name>
<keyword evidence="4" id="KW-0449">Lipoprotein</keyword>
<evidence type="ECO:0000256" key="3">
    <source>
        <dbReference type="SAM" id="SignalP"/>
    </source>
</evidence>
<keyword evidence="2 3" id="KW-0732">Signal</keyword>
<dbReference type="GO" id="GO:0120010">
    <property type="term" value="P:intermembrane phospholipid transfer"/>
    <property type="evidence" value="ECO:0007669"/>
    <property type="project" value="TreeGrafter"/>
</dbReference>
<dbReference type="Pfam" id="PF04333">
    <property type="entry name" value="MlaA"/>
    <property type="match status" value="1"/>
</dbReference>
<evidence type="ECO:0000256" key="2">
    <source>
        <dbReference type="ARBA" id="ARBA00022729"/>
    </source>
</evidence>
<dbReference type="PANTHER" id="PTHR30035">
    <property type="entry name" value="LIPOPROTEIN VACJ-RELATED"/>
    <property type="match status" value="1"/>
</dbReference>
<evidence type="ECO:0000313" key="4">
    <source>
        <dbReference type="EMBL" id="VUX55633.1"/>
    </source>
</evidence>
<dbReference type="AlphaFoldDB" id="A0A7D9H5L9"/>
<organism evidence="4">
    <name type="scientific">uncultured Woeseiaceae bacterium</name>
    <dbReference type="NCBI Taxonomy" id="1983305"/>
    <lineage>
        <taxon>Bacteria</taxon>
        <taxon>Pseudomonadati</taxon>
        <taxon>Pseudomonadota</taxon>
        <taxon>Gammaproteobacteria</taxon>
        <taxon>Woeseiales</taxon>
        <taxon>Woeseiaceae</taxon>
        <taxon>environmental samples</taxon>
    </lineage>
</organism>
<dbReference type="PANTHER" id="PTHR30035:SF3">
    <property type="entry name" value="INTERMEMBRANE PHOSPHOLIPID TRANSPORT SYSTEM LIPOPROTEIN MLAA"/>
    <property type="match status" value="1"/>
</dbReference>
<evidence type="ECO:0000256" key="1">
    <source>
        <dbReference type="ARBA" id="ARBA00010634"/>
    </source>
</evidence>
<dbReference type="PROSITE" id="PS51257">
    <property type="entry name" value="PROKAR_LIPOPROTEIN"/>
    <property type="match status" value="1"/>
</dbReference>
<accession>A0A7D9H5L9</accession>
<reference evidence="4" key="1">
    <citation type="submission" date="2019-07" db="EMBL/GenBank/DDBJ databases">
        <authorList>
            <person name="Weber M."/>
            <person name="Kostadinov I."/>
            <person name="Kostadinov D I."/>
        </authorList>
    </citation>
    <scope>NUCLEOTIDE SEQUENCE</scope>
    <source>
        <strain evidence="4">Gfbio:sag-sample-m06:053724c1-46a9-4a36-b237-ea2bf867836b</strain>
    </source>
</reference>
<dbReference type="PRINTS" id="PR01805">
    <property type="entry name" value="VACJLIPOPROT"/>
</dbReference>
<dbReference type="EMBL" id="LR633967">
    <property type="protein sequence ID" value="VUX55633.1"/>
    <property type="molecule type" value="Genomic_DNA"/>
</dbReference>